<dbReference type="EC" id="3.4.14.12" evidence="9"/>
<keyword evidence="5" id="KW-0720">Serine protease</keyword>
<organism evidence="9 10">
    <name type="scientific">Enhygromyxa salina</name>
    <dbReference type="NCBI Taxonomy" id="215803"/>
    <lineage>
        <taxon>Bacteria</taxon>
        <taxon>Pseudomonadati</taxon>
        <taxon>Myxococcota</taxon>
        <taxon>Polyangia</taxon>
        <taxon>Nannocystales</taxon>
        <taxon>Nannocystaceae</taxon>
        <taxon>Enhygromyxa</taxon>
    </lineage>
</organism>
<evidence type="ECO:0000256" key="3">
    <source>
        <dbReference type="ARBA" id="ARBA00022729"/>
    </source>
</evidence>
<dbReference type="Proteomes" id="UP000237968">
    <property type="component" value="Unassembled WGS sequence"/>
</dbReference>
<feature type="domain" description="Lipoprotein LpqB C-terminal" evidence="8">
    <location>
        <begin position="73"/>
        <end position="182"/>
    </location>
</feature>
<keyword evidence="4 9" id="KW-0378">Hydrolase</keyword>
<evidence type="ECO:0000259" key="7">
    <source>
        <dbReference type="Pfam" id="PF00326"/>
    </source>
</evidence>
<dbReference type="GO" id="GO:0004252">
    <property type="term" value="F:serine-type endopeptidase activity"/>
    <property type="evidence" value="ECO:0007669"/>
    <property type="project" value="TreeGrafter"/>
</dbReference>
<dbReference type="Pfam" id="PF07676">
    <property type="entry name" value="PD40"/>
    <property type="match status" value="1"/>
</dbReference>
<evidence type="ECO:0000256" key="4">
    <source>
        <dbReference type="ARBA" id="ARBA00022801"/>
    </source>
</evidence>
<dbReference type="GO" id="GO:0006508">
    <property type="term" value="P:proteolysis"/>
    <property type="evidence" value="ECO:0007669"/>
    <property type="project" value="UniProtKB-KW"/>
</dbReference>
<feature type="domain" description="Peptidase S9 prolyl oligopeptidase catalytic" evidence="7">
    <location>
        <begin position="521"/>
        <end position="728"/>
    </location>
</feature>
<comment type="caution">
    <text evidence="9">The sequence shown here is derived from an EMBL/GenBank/DDBJ whole genome shotgun (WGS) entry which is preliminary data.</text>
</comment>
<keyword evidence="10" id="KW-1185">Reference proteome</keyword>
<feature type="compositionally biased region" description="Low complexity" evidence="6">
    <location>
        <begin position="16"/>
        <end position="28"/>
    </location>
</feature>
<keyword evidence="3" id="KW-0732">Signal</keyword>
<name>A0A2S9XG74_9BACT</name>
<comment type="similarity">
    <text evidence="1">Belongs to the peptidase S9C family.</text>
</comment>
<dbReference type="InterPro" id="IPR018910">
    <property type="entry name" value="LpqB_C"/>
</dbReference>
<evidence type="ECO:0000256" key="5">
    <source>
        <dbReference type="ARBA" id="ARBA00022825"/>
    </source>
</evidence>
<dbReference type="Gene3D" id="2.120.10.30">
    <property type="entry name" value="TolB, C-terminal domain"/>
    <property type="match status" value="2"/>
</dbReference>
<gene>
    <name evidence="9" type="primary">ptpA_4</name>
    <name evidence="9" type="ORF">ENSA5_52200</name>
</gene>
<proteinExistence type="inferred from homology"/>
<dbReference type="PANTHER" id="PTHR42776:SF13">
    <property type="entry name" value="DIPEPTIDYL-PEPTIDASE 5"/>
    <property type="match status" value="1"/>
</dbReference>
<dbReference type="FunFam" id="3.40.50.1820:FF:000028">
    <property type="entry name" value="S9 family peptidase"/>
    <property type="match status" value="1"/>
</dbReference>
<dbReference type="Gene3D" id="3.40.50.1820">
    <property type="entry name" value="alpha/beta hydrolase"/>
    <property type="match status" value="1"/>
</dbReference>
<evidence type="ECO:0000313" key="10">
    <source>
        <dbReference type="Proteomes" id="UP000237968"/>
    </source>
</evidence>
<dbReference type="Pfam" id="PF10647">
    <property type="entry name" value="Gmad1"/>
    <property type="match status" value="1"/>
</dbReference>
<dbReference type="InterPro" id="IPR011042">
    <property type="entry name" value="6-blade_b-propeller_TolB-like"/>
</dbReference>
<dbReference type="Pfam" id="PF00326">
    <property type="entry name" value="Peptidase_S9"/>
    <property type="match status" value="1"/>
</dbReference>
<protein>
    <submittedName>
        <fullName evidence="9">Prolyl tripeptidyl peptidase</fullName>
        <ecNumber evidence="9">3.4.14.12</ecNumber>
    </submittedName>
</protein>
<evidence type="ECO:0000313" key="9">
    <source>
        <dbReference type="EMBL" id="PRP91878.1"/>
    </source>
</evidence>
<sequence length="730" mass="79043">MPALLLACSPQGQPRADASAQTSADASANTEADVADTYGGDTSEGSVDELGPMKAIAPPGEHPFSVLDMLEVDRVSSPALSPDGARVAYVVRETDMEANRGRTSLWLAPLDGGEARILDRHPKGASQPQWSPDGEHLYFVSSRAGTSQVFRVEVDAEHRAGQVEQITALPVPVSNLALSPDGELLAVSAELFPDCPDLACTATRLAEAEAEAATGVVYDRMFVRHWDTWKDHRRSQLLVVAAEPGTTSATIVSRGLDADVPSKPFGGAEDYVFTPDSSGLVFAARDAGGGPGEPWSTNFDLFWAPVDGGSAPKKLTTNPAWDAHPRFSPDGKQLAWVAMARPGYEADRFVLTSAAWAGQGLGGEPRALTEGWDRSIGGFEYAADGQRVFAAVGDLGRKPLFEIALDSGAATALVDQGTIGGFSVGAKQLVFVAHDLSQPAELSSVPVAVAGGEPRRLTHHNDELMARVKLGEAEQFKFEGHGGDTVYGWLVRPVDFDPAKTYPLAFLIHGGPQGSFGDKFHHRWNPQAYAGAGYAVVMIDFHGSTGYGQAFTDSIAGDWGGKPLEDLQTGLAHVLEAQPWIDGDRVCALGASYGGFMINWIAGNWPERFRCLVNHDGIFDQRMMYYATEELWFPEWEHGGPEYDHPAAYARHNPADHVSRWQTPMLVVHGSLDYRVPLEQGLATFTALQRRGVESRLLHFPDENHWVLSPANSKLWHDEVLRWLDAHLRA</sequence>
<dbReference type="EMBL" id="PVNK01000229">
    <property type="protein sequence ID" value="PRP91878.1"/>
    <property type="molecule type" value="Genomic_DNA"/>
</dbReference>
<dbReference type="SUPFAM" id="SSF53474">
    <property type="entry name" value="alpha/beta-Hydrolases"/>
    <property type="match status" value="1"/>
</dbReference>
<evidence type="ECO:0000256" key="1">
    <source>
        <dbReference type="ARBA" id="ARBA00010040"/>
    </source>
</evidence>
<reference evidence="9 10" key="1">
    <citation type="submission" date="2018-03" db="EMBL/GenBank/DDBJ databases">
        <title>Draft Genome Sequences of the Obligatory Marine Myxobacteria Enhygromyxa salina SWB005.</title>
        <authorList>
            <person name="Poehlein A."/>
            <person name="Moghaddam J.A."/>
            <person name="Harms H."/>
            <person name="Alanjari M."/>
            <person name="Koenig G.M."/>
            <person name="Daniel R."/>
            <person name="Schaeberle T.F."/>
        </authorList>
    </citation>
    <scope>NUCLEOTIDE SEQUENCE [LARGE SCALE GENOMIC DNA]</scope>
    <source>
        <strain evidence="9 10">SWB005</strain>
    </source>
</reference>
<dbReference type="PANTHER" id="PTHR42776">
    <property type="entry name" value="SERINE PEPTIDASE S9 FAMILY MEMBER"/>
    <property type="match status" value="1"/>
</dbReference>
<evidence type="ECO:0000259" key="8">
    <source>
        <dbReference type="Pfam" id="PF10647"/>
    </source>
</evidence>
<dbReference type="InterPro" id="IPR001375">
    <property type="entry name" value="Peptidase_S9_cat"/>
</dbReference>
<feature type="region of interest" description="Disordered" evidence="6">
    <location>
        <begin position="8"/>
        <end position="59"/>
    </location>
</feature>
<dbReference type="SUPFAM" id="SSF82171">
    <property type="entry name" value="DPP6 N-terminal domain-like"/>
    <property type="match status" value="1"/>
</dbReference>
<evidence type="ECO:0000256" key="6">
    <source>
        <dbReference type="SAM" id="MobiDB-lite"/>
    </source>
</evidence>
<keyword evidence="2" id="KW-0645">Protease</keyword>
<dbReference type="AlphaFoldDB" id="A0A2S9XG74"/>
<evidence type="ECO:0000256" key="2">
    <source>
        <dbReference type="ARBA" id="ARBA00022670"/>
    </source>
</evidence>
<dbReference type="InterPro" id="IPR029058">
    <property type="entry name" value="AB_hydrolase_fold"/>
</dbReference>
<dbReference type="InterPro" id="IPR011659">
    <property type="entry name" value="WD40"/>
</dbReference>
<accession>A0A2S9XG74</accession>